<accession>A0A2H1W514</accession>
<proteinExistence type="inferred from homology"/>
<dbReference type="Pfam" id="PF15092">
    <property type="entry name" value="UPF0728"/>
    <property type="match status" value="2"/>
</dbReference>
<evidence type="ECO:0000256" key="1">
    <source>
        <dbReference type="ARBA" id="ARBA00009973"/>
    </source>
</evidence>
<gene>
    <name evidence="2" type="ORF">SFRICE_030208</name>
</gene>
<dbReference type="PANTHER" id="PTHR28448:SF1">
    <property type="entry name" value="UPF0728 PROTEIN C10ORF53"/>
    <property type="match status" value="1"/>
</dbReference>
<dbReference type="AlphaFoldDB" id="A0A2H1W514"/>
<dbReference type="InterPro" id="IPR027885">
    <property type="entry name" value="UPF0728"/>
</dbReference>
<name>A0A2H1W514_SPOFR</name>
<dbReference type="EMBL" id="ODYU01006356">
    <property type="protein sequence ID" value="SOQ48138.1"/>
    <property type="molecule type" value="Genomic_DNA"/>
</dbReference>
<comment type="similarity">
    <text evidence="1">Belongs to the UPF0728 family.</text>
</comment>
<evidence type="ECO:0000313" key="2">
    <source>
        <dbReference type="EMBL" id="SOQ48138.1"/>
    </source>
</evidence>
<sequence length="271" mass="32419">MSFLFLKIYYGPCNTFDCCQHKPQLLTGVRDRLMNMGFRLTMIPVKFINYCMFEMCGHEIFRCNLKNLKFNHSYKLDPVCQRAVEAVLSSAKKFRYARNTLWFWSVLNHQLFRRHEFEPVDYWPVEIDWTELAPINECFDCCQMLLKYEKKKEDDESDSGVTIPFEAHGKFVWRCDIKNLKFNTAFDQDPVCKRAVEAVITSSVKFRRARAYLWFWSLIDRELFRRTEYFPIDYWPGTIDSKEYSSIEECLECCKFLTIPRVEDSNVDISK</sequence>
<protein>
    <submittedName>
        <fullName evidence="2">SFRICE_030208</fullName>
    </submittedName>
</protein>
<dbReference type="PANTHER" id="PTHR28448">
    <property type="entry name" value="UPF0728 PROTEIN C10ORF53"/>
    <property type="match status" value="1"/>
</dbReference>
<reference evidence="2" key="1">
    <citation type="submission" date="2016-07" db="EMBL/GenBank/DDBJ databases">
        <authorList>
            <person name="Bretaudeau A."/>
        </authorList>
    </citation>
    <scope>NUCLEOTIDE SEQUENCE</scope>
    <source>
        <strain evidence="2">Rice</strain>
        <tissue evidence="2">Whole body</tissue>
    </source>
</reference>
<organism evidence="2">
    <name type="scientific">Spodoptera frugiperda</name>
    <name type="common">Fall armyworm</name>
    <dbReference type="NCBI Taxonomy" id="7108"/>
    <lineage>
        <taxon>Eukaryota</taxon>
        <taxon>Metazoa</taxon>
        <taxon>Ecdysozoa</taxon>
        <taxon>Arthropoda</taxon>
        <taxon>Hexapoda</taxon>
        <taxon>Insecta</taxon>
        <taxon>Pterygota</taxon>
        <taxon>Neoptera</taxon>
        <taxon>Endopterygota</taxon>
        <taxon>Lepidoptera</taxon>
        <taxon>Glossata</taxon>
        <taxon>Ditrysia</taxon>
        <taxon>Noctuoidea</taxon>
        <taxon>Noctuidae</taxon>
        <taxon>Amphipyrinae</taxon>
        <taxon>Spodoptera</taxon>
    </lineage>
</organism>